<sequence length="328" mass="34009">MTTLIKHGTWICGLALAGTLGTGCGVTIDGEEGNLSFEYANSALSGAFSKDIAVGAMVDIEVTEPDGEALLPIEEVASSAEDVLSVAEVGTSLFTLLAESEGVARISVTATGPEGSLSDAVELYAAELARLEIDGTCGADSVYAINSPIELNYRMLDANGKGLNGYGLYPVAVEPAEGGVVNEAFTRLGKIQIHTGDVAGSYQLTSELLDEPYALTLIAPEDIAELDVSHQVDDENIMVVLAGEQQDVAIFAMADGAGAVVCGPANGAFEMVSQTPEICEAHYGYVMGLHYVKVEGLGVGECEISLSVPGTELSETIQVQIAESHVAE</sequence>
<dbReference type="Proteomes" id="UP000249169">
    <property type="component" value="Unassembled WGS sequence"/>
</dbReference>
<dbReference type="PROSITE" id="PS51257">
    <property type="entry name" value="PROKAR_LIPOPROTEIN"/>
    <property type="match status" value="1"/>
</dbReference>
<keyword evidence="2" id="KW-1185">Reference proteome</keyword>
<name>A0A328C5G5_9DELT</name>
<gene>
    <name evidence="1" type="ORF">DL240_17935</name>
</gene>
<dbReference type="OrthoDB" id="5491495at2"/>
<accession>A0A328C5G5</accession>
<dbReference type="AlphaFoldDB" id="A0A328C5G5"/>
<proteinExistence type="predicted"/>
<dbReference type="EMBL" id="QHKO01000012">
    <property type="protein sequence ID" value="RAL20260.1"/>
    <property type="molecule type" value="Genomic_DNA"/>
</dbReference>
<dbReference type="RefSeq" id="WP_111731278.1">
    <property type="nucleotide sequence ID" value="NZ_QHKO01000012.1"/>
</dbReference>
<organism evidence="1 2">
    <name type="scientific">Lujinxingia litoralis</name>
    <dbReference type="NCBI Taxonomy" id="2211119"/>
    <lineage>
        <taxon>Bacteria</taxon>
        <taxon>Deltaproteobacteria</taxon>
        <taxon>Bradymonadales</taxon>
        <taxon>Lujinxingiaceae</taxon>
        <taxon>Lujinxingia</taxon>
    </lineage>
</organism>
<evidence type="ECO:0000313" key="2">
    <source>
        <dbReference type="Proteomes" id="UP000249169"/>
    </source>
</evidence>
<evidence type="ECO:0000313" key="1">
    <source>
        <dbReference type="EMBL" id="RAL20260.1"/>
    </source>
</evidence>
<comment type="caution">
    <text evidence="1">The sequence shown here is derived from an EMBL/GenBank/DDBJ whole genome shotgun (WGS) entry which is preliminary data.</text>
</comment>
<reference evidence="1 2" key="1">
    <citation type="submission" date="2018-05" db="EMBL/GenBank/DDBJ databases">
        <title>Lujinxingia marina gen. nov. sp. nov., a new facultative anaerobic member of the class Deltaproteobacteria, and proposal of Lujinxingaceae fam. nov.</title>
        <authorList>
            <person name="Li C.-M."/>
        </authorList>
    </citation>
    <scope>NUCLEOTIDE SEQUENCE [LARGE SCALE GENOMIC DNA]</scope>
    <source>
        <strain evidence="1 2">B210</strain>
    </source>
</reference>
<protein>
    <submittedName>
        <fullName evidence="1">Uncharacterized protein</fullName>
    </submittedName>
</protein>